<feature type="transmembrane region" description="Helical" evidence="1">
    <location>
        <begin position="84"/>
        <end position="107"/>
    </location>
</feature>
<dbReference type="InterPro" id="IPR001054">
    <property type="entry name" value="A/G_cyclase"/>
</dbReference>
<dbReference type="AlphaFoldDB" id="A0A5M6IBR2"/>
<dbReference type="InterPro" id="IPR050697">
    <property type="entry name" value="Adenylyl/Guanylyl_Cyclase_3/4"/>
</dbReference>
<dbReference type="Pfam" id="PF00211">
    <property type="entry name" value="Guanylate_cyc"/>
    <property type="match status" value="1"/>
</dbReference>
<proteinExistence type="predicted"/>
<dbReference type="GO" id="GO:0004016">
    <property type="term" value="F:adenylate cyclase activity"/>
    <property type="evidence" value="ECO:0007669"/>
    <property type="project" value="UniProtKB-ARBA"/>
</dbReference>
<reference evidence="3 4" key="1">
    <citation type="submission" date="2019-09" db="EMBL/GenBank/DDBJ databases">
        <title>Genome sequence of Roseospira marina, one of the more divergent members of the non-sulfur purple photosynthetic bacterial family, the Rhodospirillaceae.</title>
        <authorList>
            <person name="Meyer T."/>
            <person name="Kyndt J."/>
        </authorList>
    </citation>
    <scope>NUCLEOTIDE SEQUENCE [LARGE SCALE GENOMIC DNA]</scope>
    <source>
        <strain evidence="3 4">DSM 15113</strain>
    </source>
</reference>
<feature type="transmembrane region" description="Helical" evidence="1">
    <location>
        <begin position="119"/>
        <end position="141"/>
    </location>
</feature>
<accession>A0A5M6IBR2</accession>
<dbReference type="RefSeq" id="WP_150062394.1">
    <property type="nucleotide sequence ID" value="NZ_JACHII010000002.1"/>
</dbReference>
<dbReference type="GO" id="GO:0035556">
    <property type="term" value="P:intracellular signal transduction"/>
    <property type="evidence" value="ECO:0007669"/>
    <property type="project" value="InterPro"/>
</dbReference>
<organism evidence="3 4">
    <name type="scientific">Roseospira marina</name>
    <dbReference type="NCBI Taxonomy" id="140057"/>
    <lineage>
        <taxon>Bacteria</taxon>
        <taxon>Pseudomonadati</taxon>
        <taxon>Pseudomonadota</taxon>
        <taxon>Alphaproteobacteria</taxon>
        <taxon>Rhodospirillales</taxon>
        <taxon>Rhodospirillaceae</taxon>
        <taxon>Roseospira</taxon>
    </lineage>
</organism>
<dbReference type="Gene3D" id="3.30.70.1230">
    <property type="entry name" value="Nucleotide cyclase"/>
    <property type="match status" value="1"/>
</dbReference>
<dbReference type="OrthoDB" id="9768499at2"/>
<dbReference type="SMART" id="SM00044">
    <property type="entry name" value="CYCc"/>
    <property type="match status" value="1"/>
</dbReference>
<dbReference type="PANTHER" id="PTHR43081">
    <property type="entry name" value="ADENYLATE CYCLASE, TERMINAL-DIFFERENTIATION SPECIFIC-RELATED"/>
    <property type="match status" value="1"/>
</dbReference>
<comment type="caution">
    <text evidence="3">The sequence shown here is derived from an EMBL/GenBank/DDBJ whole genome shotgun (WGS) entry which is preliminary data.</text>
</comment>
<dbReference type="CDD" id="cd07302">
    <property type="entry name" value="CHD"/>
    <property type="match status" value="1"/>
</dbReference>
<evidence type="ECO:0000256" key="1">
    <source>
        <dbReference type="SAM" id="Phobius"/>
    </source>
</evidence>
<keyword evidence="1" id="KW-1133">Transmembrane helix</keyword>
<dbReference type="PROSITE" id="PS50125">
    <property type="entry name" value="GUANYLATE_CYCLASE_2"/>
    <property type="match status" value="1"/>
</dbReference>
<dbReference type="EMBL" id="VWPJ01000008">
    <property type="protein sequence ID" value="KAA5605683.1"/>
    <property type="molecule type" value="Genomic_DNA"/>
</dbReference>
<protein>
    <submittedName>
        <fullName evidence="3">Adenylate/guanylate cyclase domain-containing protein</fullName>
    </submittedName>
</protein>
<feature type="transmembrane region" description="Helical" evidence="1">
    <location>
        <begin position="12"/>
        <end position="33"/>
    </location>
</feature>
<feature type="transmembrane region" description="Helical" evidence="1">
    <location>
        <begin position="53"/>
        <end position="72"/>
    </location>
</feature>
<dbReference type="Proteomes" id="UP000324065">
    <property type="component" value="Unassembled WGS sequence"/>
</dbReference>
<evidence type="ECO:0000259" key="2">
    <source>
        <dbReference type="PROSITE" id="PS50125"/>
    </source>
</evidence>
<name>A0A5M6IBR2_9PROT</name>
<evidence type="ECO:0000313" key="3">
    <source>
        <dbReference type="EMBL" id="KAA5605683.1"/>
    </source>
</evidence>
<dbReference type="SUPFAM" id="SSF55073">
    <property type="entry name" value="Nucleotide cyclase"/>
    <property type="match status" value="1"/>
</dbReference>
<feature type="domain" description="Guanylate cyclase" evidence="2">
    <location>
        <begin position="170"/>
        <end position="299"/>
    </location>
</feature>
<dbReference type="GO" id="GO:0009190">
    <property type="term" value="P:cyclic nucleotide biosynthetic process"/>
    <property type="evidence" value="ECO:0007669"/>
    <property type="project" value="InterPro"/>
</dbReference>
<dbReference type="PANTHER" id="PTHR43081:SF1">
    <property type="entry name" value="ADENYLATE CYCLASE, TERMINAL-DIFFERENTIATION SPECIFIC"/>
    <property type="match status" value="1"/>
</dbReference>
<evidence type="ECO:0000313" key="4">
    <source>
        <dbReference type="Proteomes" id="UP000324065"/>
    </source>
</evidence>
<keyword evidence="4" id="KW-1185">Reference proteome</keyword>
<sequence>MWRPQCLRAKLTALAWVVFAGILAGLLYVAFLASAELLPLTWQLLRNGVLNGATITGMIGVFEIFVWAGPIAAPLRRRSFPVRLLVKTTVYTCLVLAILIAYNVWLLPSAETTSAARRYVMTGLAQDTAFSLLIVLLIQFVMQMRRLIGGRVLANIVLGRYARPRREHRAFLFVDLVDSTAIARRLGDVETHALISRVFFDLDTVITAHGGEVHRYVGDEVVVTWPLDAALRDGRCLRCAVAIRERLARRASAYRRRFGVEPAIRAGLNGGPVVAGECGDARVEIVYFGDTINTAARLQQATRAMRHWLLVPTALIDRMPAIPGWSRTEVGTVTLRGRDDPIALCTLTPGAPPAEQPRAVDRRRAA</sequence>
<keyword evidence="1" id="KW-0812">Transmembrane</keyword>
<gene>
    <name evidence="3" type="ORF">F1188_10675</name>
</gene>
<dbReference type="InterPro" id="IPR029787">
    <property type="entry name" value="Nucleotide_cyclase"/>
</dbReference>
<keyword evidence="1" id="KW-0472">Membrane</keyword>